<proteinExistence type="predicted"/>
<comment type="caution">
    <text evidence="2">The sequence shown here is derived from an EMBL/GenBank/DDBJ whole genome shotgun (WGS) entry which is preliminary data.</text>
</comment>
<evidence type="ECO:0000256" key="1">
    <source>
        <dbReference type="SAM" id="MobiDB-lite"/>
    </source>
</evidence>
<organism evidence="2 3">
    <name type="scientific">Jimgerdemannia flammicorona</name>
    <dbReference type="NCBI Taxonomy" id="994334"/>
    <lineage>
        <taxon>Eukaryota</taxon>
        <taxon>Fungi</taxon>
        <taxon>Fungi incertae sedis</taxon>
        <taxon>Mucoromycota</taxon>
        <taxon>Mucoromycotina</taxon>
        <taxon>Endogonomycetes</taxon>
        <taxon>Endogonales</taxon>
        <taxon>Endogonaceae</taxon>
        <taxon>Jimgerdemannia</taxon>
    </lineage>
</organism>
<gene>
    <name evidence="2" type="ORF">BC938DRAFT_477346</name>
</gene>
<keyword evidence="3" id="KW-1185">Reference proteome</keyword>
<evidence type="ECO:0000313" key="3">
    <source>
        <dbReference type="Proteomes" id="UP000274822"/>
    </source>
</evidence>
<evidence type="ECO:0000313" key="2">
    <source>
        <dbReference type="EMBL" id="RUS31663.1"/>
    </source>
</evidence>
<accession>A0A433QPE7</accession>
<dbReference type="EMBL" id="RBNJ01002725">
    <property type="protein sequence ID" value="RUS31663.1"/>
    <property type="molecule type" value="Genomic_DNA"/>
</dbReference>
<dbReference type="AlphaFoldDB" id="A0A433QPE7"/>
<feature type="non-terminal residue" evidence="2">
    <location>
        <position position="164"/>
    </location>
</feature>
<reference evidence="2 3" key="1">
    <citation type="journal article" date="2018" name="New Phytol.">
        <title>Phylogenomics of Endogonaceae and evolution of mycorrhizas within Mucoromycota.</title>
        <authorList>
            <person name="Chang Y."/>
            <person name="Desiro A."/>
            <person name="Na H."/>
            <person name="Sandor L."/>
            <person name="Lipzen A."/>
            <person name="Clum A."/>
            <person name="Barry K."/>
            <person name="Grigoriev I.V."/>
            <person name="Martin F.M."/>
            <person name="Stajich J.E."/>
            <person name="Smith M.E."/>
            <person name="Bonito G."/>
            <person name="Spatafora J.W."/>
        </authorList>
    </citation>
    <scope>NUCLEOTIDE SEQUENCE [LARGE SCALE GENOMIC DNA]</scope>
    <source>
        <strain evidence="2 3">AD002</strain>
    </source>
</reference>
<feature type="region of interest" description="Disordered" evidence="1">
    <location>
        <begin position="54"/>
        <end position="73"/>
    </location>
</feature>
<protein>
    <submittedName>
        <fullName evidence="2">Uncharacterized protein</fullName>
    </submittedName>
</protein>
<sequence length="164" mass="18322">MCLRRKEAGAGGGERRSAVGGIRWTSIICDDESRGVSKARGRYMTISELIDTDVDPPKRKPVGLSGGARTNAGRKESIIKRTTFCIPPNPRNAPISEDEYERLTWARKWTARPLKSDGGSDAEVLPVLDRWHTSGFLWAVRRECAPCGRRAPRAREREESRGED</sequence>
<dbReference type="Proteomes" id="UP000274822">
    <property type="component" value="Unassembled WGS sequence"/>
</dbReference>
<name>A0A433QPE7_9FUNG</name>